<evidence type="ECO:0000256" key="1">
    <source>
        <dbReference type="ARBA" id="ARBA00022630"/>
    </source>
</evidence>
<name>A0A495KB73_WILMA</name>
<evidence type="ECO:0000313" key="5">
    <source>
        <dbReference type="EMBL" id="RKR97532.1"/>
    </source>
</evidence>
<evidence type="ECO:0000313" key="6">
    <source>
        <dbReference type="Proteomes" id="UP000274762"/>
    </source>
</evidence>
<dbReference type="Pfam" id="PF00441">
    <property type="entry name" value="Acyl-CoA_dh_1"/>
    <property type="match status" value="1"/>
</dbReference>
<dbReference type="Proteomes" id="UP000274762">
    <property type="component" value="Unassembled WGS sequence"/>
</dbReference>
<keyword evidence="1" id="KW-0285">Flavoprotein</keyword>
<comment type="caution">
    <text evidence="5">The sequence shown here is derived from an EMBL/GenBank/DDBJ whole genome shotgun (WGS) entry which is preliminary data.</text>
</comment>
<sequence length="377" mass="39864">MTTVDPGRDAMAGLGETPSDDDNNDVRSLVADLGARSRDRLTGQRSRPARLDEVLWANLEETGLSRLTTTVDFDAGPAQAAVLLSELAGFACPVPIAETDLLAAWLSAETASVVPESGPLTVGFGIASEDGDTLTATVDDVPWAADCAAVLLVLERDKGRFITVIDPSAHPLSTTESLASEPRGRIDVSVRRDDCTELPAPVYAELIRRGAWARCLQTMGSLQSTMELTVSHTRERQQFGRSLSKFQSVQHQLAAMAGSLEKGRASVALAVAAADDMGFGADETDFAVAVAKVTLGHCVDDIVSSAHQLHGAIGVTAEHSLWLHTMRARSAIGEYGSPRRWSEKLGSRLLAAGNPWDVLTVTIGADSAEDAKGAHVG</sequence>
<dbReference type="InterPro" id="IPR036250">
    <property type="entry name" value="AcylCo_DH-like_C"/>
</dbReference>
<evidence type="ECO:0000256" key="2">
    <source>
        <dbReference type="ARBA" id="ARBA00023002"/>
    </source>
</evidence>
<dbReference type="GO" id="GO:0033539">
    <property type="term" value="P:fatty acid beta-oxidation using acyl-CoA dehydrogenase"/>
    <property type="evidence" value="ECO:0007669"/>
    <property type="project" value="TreeGrafter"/>
</dbReference>
<dbReference type="SUPFAM" id="SSF47203">
    <property type="entry name" value="Acyl-CoA dehydrogenase C-terminal domain-like"/>
    <property type="match status" value="1"/>
</dbReference>
<evidence type="ECO:0000259" key="4">
    <source>
        <dbReference type="Pfam" id="PF00441"/>
    </source>
</evidence>
<dbReference type="GO" id="GO:0005737">
    <property type="term" value="C:cytoplasm"/>
    <property type="evidence" value="ECO:0007669"/>
    <property type="project" value="TreeGrafter"/>
</dbReference>
<keyword evidence="2" id="KW-0560">Oxidoreductase</keyword>
<dbReference type="EMBL" id="RBKV01000001">
    <property type="protein sequence ID" value="RKR97532.1"/>
    <property type="molecule type" value="Genomic_DNA"/>
</dbReference>
<feature type="region of interest" description="Disordered" evidence="3">
    <location>
        <begin position="1"/>
        <end position="26"/>
    </location>
</feature>
<gene>
    <name evidence="5" type="ORF">DFJ75_4414</name>
</gene>
<accession>A0A495KB73</accession>
<protein>
    <submittedName>
        <fullName evidence="5">Acyl-CoA dehydrogenase</fullName>
    </submittedName>
</protein>
<organism evidence="5 6">
    <name type="scientific">Williamsia marianensis</name>
    <dbReference type="NCBI Taxonomy" id="85044"/>
    <lineage>
        <taxon>Bacteria</taxon>
        <taxon>Bacillati</taxon>
        <taxon>Actinomycetota</taxon>
        <taxon>Actinomycetes</taxon>
        <taxon>Mycobacteriales</taxon>
        <taxon>Nocardiaceae</taxon>
        <taxon>Williamsia</taxon>
    </lineage>
</organism>
<evidence type="ECO:0000256" key="3">
    <source>
        <dbReference type="SAM" id="MobiDB-lite"/>
    </source>
</evidence>
<dbReference type="RefSeq" id="WP_245969162.1">
    <property type="nucleotide sequence ID" value="NZ_CBCRXS010000007.1"/>
</dbReference>
<proteinExistence type="predicted"/>
<dbReference type="PANTHER" id="PTHR48083:SF2">
    <property type="entry name" value="MEDIUM-CHAIN SPECIFIC ACYL-COA DEHYDROGENASE, MITOCHONDRIAL"/>
    <property type="match status" value="1"/>
</dbReference>
<dbReference type="InterPro" id="IPR009075">
    <property type="entry name" value="AcylCo_DH/oxidase_C"/>
</dbReference>
<dbReference type="Gene3D" id="1.20.140.10">
    <property type="entry name" value="Butyryl-CoA Dehydrogenase, subunit A, domain 3"/>
    <property type="match status" value="1"/>
</dbReference>
<reference evidence="5 6" key="1">
    <citation type="submission" date="2018-10" db="EMBL/GenBank/DDBJ databases">
        <title>Sequencing the genomes of 1000 actinobacteria strains.</title>
        <authorList>
            <person name="Klenk H.-P."/>
        </authorList>
    </citation>
    <scope>NUCLEOTIDE SEQUENCE [LARGE SCALE GENOMIC DNA]</scope>
    <source>
        <strain evidence="5 6">DSM 44343</strain>
    </source>
</reference>
<dbReference type="InterPro" id="IPR050741">
    <property type="entry name" value="Acyl-CoA_dehydrogenase"/>
</dbReference>
<dbReference type="PANTHER" id="PTHR48083">
    <property type="entry name" value="MEDIUM-CHAIN SPECIFIC ACYL-COA DEHYDROGENASE, MITOCHONDRIAL-RELATED"/>
    <property type="match status" value="1"/>
</dbReference>
<dbReference type="GO" id="GO:0003995">
    <property type="term" value="F:acyl-CoA dehydrogenase activity"/>
    <property type="evidence" value="ECO:0007669"/>
    <property type="project" value="TreeGrafter"/>
</dbReference>
<dbReference type="AlphaFoldDB" id="A0A495KB73"/>
<feature type="domain" description="Acyl-CoA dehydrogenase/oxidase C-terminal" evidence="4">
    <location>
        <begin position="208"/>
        <end position="330"/>
    </location>
</feature>